<evidence type="ECO:0000313" key="2">
    <source>
        <dbReference type="EMBL" id="VAW59953.1"/>
    </source>
</evidence>
<dbReference type="GO" id="GO:0016491">
    <property type="term" value="F:oxidoreductase activity"/>
    <property type="evidence" value="ECO:0007669"/>
    <property type="project" value="InterPro"/>
</dbReference>
<feature type="domain" description="Thioredoxin" evidence="1">
    <location>
        <begin position="30"/>
        <end position="170"/>
    </location>
</feature>
<sequence length="171" mass="19451">MNLNKHHLLFFAFLTLLSTHIYAGNLITQLNNIKPASNFKLVDMDGNVHQLSDYKGKPIIVNFWATWCPPCREELPSMNRGWEKIKSQGIIMLAINVGEDEDTIFTFTGDYPIDFTVLLDQSGEVAKQWPIKGLPTTFVVDPQGRIVYRAIGGREWDSDKLLNLVRSLKSK</sequence>
<evidence type="ECO:0000259" key="1">
    <source>
        <dbReference type="PROSITE" id="PS51352"/>
    </source>
</evidence>
<dbReference type="PANTHER" id="PTHR42852">
    <property type="entry name" value="THIOL:DISULFIDE INTERCHANGE PROTEIN DSBE"/>
    <property type="match status" value="1"/>
</dbReference>
<dbReference type="InterPro" id="IPR050553">
    <property type="entry name" value="Thioredoxin_ResA/DsbE_sf"/>
</dbReference>
<dbReference type="CDD" id="cd02966">
    <property type="entry name" value="TlpA_like_family"/>
    <property type="match status" value="1"/>
</dbReference>
<dbReference type="GO" id="GO:0016209">
    <property type="term" value="F:antioxidant activity"/>
    <property type="evidence" value="ECO:0007669"/>
    <property type="project" value="InterPro"/>
</dbReference>
<dbReference type="Pfam" id="PF00578">
    <property type="entry name" value="AhpC-TSA"/>
    <property type="match status" value="1"/>
</dbReference>
<reference evidence="2" key="1">
    <citation type="submission" date="2018-06" db="EMBL/GenBank/DDBJ databases">
        <authorList>
            <person name="Zhirakovskaya E."/>
        </authorList>
    </citation>
    <scope>NUCLEOTIDE SEQUENCE</scope>
</reference>
<dbReference type="SUPFAM" id="SSF52833">
    <property type="entry name" value="Thioredoxin-like"/>
    <property type="match status" value="1"/>
</dbReference>
<dbReference type="InterPro" id="IPR000866">
    <property type="entry name" value="AhpC/TSA"/>
</dbReference>
<proteinExistence type="predicted"/>
<dbReference type="EMBL" id="UOFH01000116">
    <property type="protein sequence ID" value="VAW59953.1"/>
    <property type="molecule type" value="Genomic_DNA"/>
</dbReference>
<dbReference type="InterPro" id="IPR013766">
    <property type="entry name" value="Thioredoxin_domain"/>
</dbReference>
<dbReference type="PROSITE" id="PS00194">
    <property type="entry name" value="THIOREDOXIN_1"/>
    <property type="match status" value="1"/>
</dbReference>
<protein>
    <recommendedName>
        <fullName evidence="1">Thioredoxin domain-containing protein</fullName>
    </recommendedName>
</protein>
<gene>
    <name evidence="2" type="ORF">MNBD_GAMMA08-1118</name>
</gene>
<dbReference type="PROSITE" id="PS51352">
    <property type="entry name" value="THIOREDOXIN_2"/>
    <property type="match status" value="1"/>
</dbReference>
<dbReference type="InterPro" id="IPR017937">
    <property type="entry name" value="Thioredoxin_CS"/>
</dbReference>
<dbReference type="PANTHER" id="PTHR42852:SF13">
    <property type="entry name" value="PROTEIN DIPZ"/>
    <property type="match status" value="1"/>
</dbReference>
<name>A0A3B0X6E8_9ZZZZ</name>
<accession>A0A3B0X6E8</accession>
<organism evidence="2">
    <name type="scientific">hydrothermal vent metagenome</name>
    <dbReference type="NCBI Taxonomy" id="652676"/>
    <lineage>
        <taxon>unclassified sequences</taxon>
        <taxon>metagenomes</taxon>
        <taxon>ecological metagenomes</taxon>
    </lineage>
</organism>
<dbReference type="AlphaFoldDB" id="A0A3B0X6E8"/>
<dbReference type="InterPro" id="IPR036249">
    <property type="entry name" value="Thioredoxin-like_sf"/>
</dbReference>
<dbReference type="Gene3D" id="3.40.30.10">
    <property type="entry name" value="Glutaredoxin"/>
    <property type="match status" value="1"/>
</dbReference>